<gene>
    <name evidence="3" type="ORF">GCM10009716_08190</name>
</gene>
<reference evidence="4" key="1">
    <citation type="journal article" date="2019" name="Int. J. Syst. Evol. Microbiol.">
        <title>The Global Catalogue of Microorganisms (GCM) 10K type strain sequencing project: providing services to taxonomists for standard genome sequencing and annotation.</title>
        <authorList>
            <consortium name="The Broad Institute Genomics Platform"/>
            <consortium name="The Broad Institute Genome Sequencing Center for Infectious Disease"/>
            <person name="Wu L."/>
            <person name="Ma J."/>
        </authorList>
    </citation>
    <scope>NUCLEOTIDE SEQUENCE [LARGE SCALE GENOMIC DNA]</scope>
    <source>
        <strain evidence="4">JCM 13581</strain>
    </source>
</reference>
<keyword evidence="1" id="KW-0560">Oxidoreductase</keyword>
<dbReference type="EMBL" id="BAAAMJ010000008">
    <property type="protein sequence ID" value="GAA1900692.1"/>
    <property type="molecule type" value="Genomic_DNA"/>
</dbReference>
<evidence type="ECO:0000313" key="3">
    <source>
        <dbReference type="EMBL" id="GAA1900692.1"/>
    </source>
</evidence>
<evidence type="ECO:0000313" key="4">
    <source>
        <dbReference type="Proteomes" id="UP001501303"/>
    </source>
</evidence>
<dbReference type="Gene3D" id="3.30.9.10">
    <property type="entry name" value="D-Amino Acid Oxidase, subunit A, domain 2"/>
    <property type="match status" value="1"/>
</dbReference>
<dbReference type="Proteomes" id="UP001501303">
    <property type="component" value="Unassembled WGS sequence"/>
</dbReference>
<dbReference type="InterPro" id="IPR050631">
    <property type="entry name" value="PheA/TfdB_FAD_monoxygenase"/>
</dbReference>
<accession>A0ABP5A2D9</accession>
<name>A0ABP5A2D9_9ACTN</name>
<dbReference type="RefSeq" id="WP_344258896.1">
    <property type="nucleotide sequence ID" value="NZ_BAAAMJ010000008.1"/>
</dbReference>
<organism evidence="3 4">
    <name type="scientific">Streptomyces sodiiphilus</name>
    <dbReference type="NCBI Taxonomy" id="226217"/>
    <lineage>
        <taxon>Bacteria</taxon>
        <taxon>Bacillati</taxon>
        <taxon>Actinomycetota</taxon>
        <taxon>Actinomycetes</taxon>
        <taxon>Kitasatosporales</taxon>
        <taxon>Streptomycetaceae</taxon>
        <taxon>Streptomyces</taxon>
    </lineage>
</organism>
<proteinExistence type="predicted"/>
<dbReference type="Pfam" id="PF01494">
    <property type="entry name" value="FAD_binding_3"/>
    <property type="match status" value="1"/>
</dbReference>
<dbReference type="PANTHER" id="PTHR43476:SF3">
    <property type="entry name" value="FAD-BINDING MONOOXYGENASE"/>
    <property type="match status" value="1"/>
</dbReference>
<dbReference type="Gene3D" id="3.50.50.60">
    <property type="entry name" value="FAD/NAD(P)-binding domain"/>
    <property type="match status" value="1"/>
</dbReference>
<evidence type="ECO:0000256" key="1">
    <source>
        <dbReference type="ARBA" id="ARBA00023002"/>
    </source>
</evidence>
<dbReference type="PRINTS" id="PR00420">
    <property type="entry name" value="RNGMNOXGNASE"/>
</dbReference>
<keyword evidence="4" id="KW-1185">Reference proteome</keyword>
<protein>
    <submittedName>
        <fullName evidence="3">Bifunctional 3-(3-hydroxy-phenyl)propionate/3-hydroxycinnamic acid hydroxylase</fullName>
    </submittedName>
</protein>
<dbReference type="InterPro" id="IPR036188">
    <property type="entry name" value="FAD/NAD-bd_sf"/>
</dbReference>
<dbReference type="PANTHER" id="PTHR43476">
    <property type="entry name" value="3-(3-HYDROXY-PHENYL)PROPIONATE/3-HYDROXYCINNAMIC ACID HYDROXYLASE"/>
    <property type="match status" value="1"/>
</dbReference>
<evidence type="ECO:0000259" key="2">
    <source>
        <dbReference type="Pfam" id="PF01494"/>
    </source>
</evidence>
<comment type="caution">
    <text evidence="3">The sequence shown here is derived from an EMBL/GenBank/DDBJ whole genome shotgun (WGS) entry which is preliminary data.</text>
</comment>
<sequence>MRPHDYDTDVAIIGYGPTGVAAANALGSLGVSATAFERERDIYNRARAVTVNDWTMRLFQQIGLDERVKADMDPTVALRWITYDGTELMRLPFPPGRLGHATSYAIYQPAMEQTLRDGAERFGDSIKVTYGVEVTDAAQDADGVTLTTRDLATGESSTTRARYVLACHGGEPATRERLGVNLLGDTLDVRWVVIDGKVKRWWPDRHILTFWSDRERPVVDIALGRDNHRWEIPLKPGETDADFATHEDVWPLLESVGVSRDDVEIHGHAFYSHHIRSAESWRLGERVFLLGDAAHLMPPWAGSGMQSGIRDAFNIAWKLAGVLGGSLPATILDSYEAERRPNVDFYTEVSVQLGRIIKQELTDEEKAALAAQSDELPPLLWPPFYVAGWFTGDAAPGNAVGKMIPQPRAASVNGLIGRLDDLLGDGFVVLGDNIDPAAVLSAEEKAGWQALGARFLAVRAADKGTETPDEIVDIDGTLLDWLREHGARVIAVRPDRFVAAADPTGLSVPA</sequence>
<dbReference type="InterPro" id="IPR002938">
    <property type="entry name" value="FAD-bd"/>
</dbReference>
<dbReference type="SUPFAM" id="SSF51905">
    <property type="entry name" value="FAD/NAD(P)-binding domain"/>
    <property type="match status" value="1"/>
</dbReference>
<feature type="domain" description="FAD-binding" evidence="2">
    <location>
        <begin position="7"/>
        <end position="343"/>
    </location>
</feature>